<protein>
    <submittedName>
        <fullName evidence="1">Flagellar biosynthesis regulatory protein FlaF</fullName>
    </submittedName>
</protein>
<proteinExistence type="predicted"/>
<name>A0A1E3H388_9HYPH</name>
<gene>
    <name evidence="1" type="ORF">A6302_01930</name>
</gene>
<keyword evidence="2" id="KW-1185">Reference proteome</keyword>
<keyword evidence="1" id="KW-0966">Cell projection</keyword>
<dbReference type="RefSeq" id="WP_245293991.1">
    <property type="nucleotide sequence ID" value="NZ_MCRJ01000040.1"/>
</dbReference>
<dbReference type="AlphaFoldDB" id="A0A1E3H388"/>
<dbReference type="Proteomes" id="UP000094622">
    <property type="component" value="Unassembled WGS sequence"/>
</dbReference>
<keyword evidence="1" id="KW-0282">Flagellum</keyword>
<comment type="caution">
    <text evidence="1">The sequence shown here is derived from an EMBL/GenBank/DDBJ whole genome shotgun (WGS) entry which is preliminary data.</text>
</comment>
<dbReference type="InterPro" id="IPR010845">
    <property type="entry name" value="FlaF"/>
</dbReference>
<dbReference type="GO" id="GO:0044781">
    <property type="term" value="P:bacterial-type flagellum organization"/>
    <property type="evidence" value="ECO:0007669"/>
    <property type="project" value="InterPro"/>
</dbReference>
<accession>A0A1E3H388</accession>
<organism evidence="1 2">
    <name type="scientific">Methylobrevis pamukkalensis</name>
    <dbReference type="NCBI Taxonomy" id="1439726"/>
    <lineage>
        <taxon>Bacteria</taxon>
        <taxon>Pseudomonadati</taxon>
        <taxon>Pseudomonadota</taxon>
        <taxon>Alphaproteobacteria</taxon>
        <taxon>Hyphomicrobiales</taxon>
        <taxon>Pleomorphomonadaceae</taxon>
        <taxon>Methylobrevis</taxon>
    </lineage>
</organism>
<sequence>MDNPLPADIKQNVANLGVFIFNHTMKTLIRPEPGKLTTLININRQIAAGLRASAAAGQAPAAG</sequence>
<evidence type="ECO:0000313" key="2">
    <source>
        <dbReference type="Proteomes" id="UP000094622"/>
    </source>
</evidence>
<reference evidence="1 2" key="1">
    <citation type="submission" date="2016-07" db="EMBL/GenBank/DDBJ databases">
        <title>Draft Genome Sequence of Methylobrevis pamukkalensis PK2.</title>
        <authorList>
            <person name="Vasilenko O.V."/>
            <person name="Doronina N.V."/>
            <person name="Shmareva M.N."/>
            <person name="Tarlachkov S.V."/>
            <person name="Mustakhimov I."/>
            <person name="Trotsenko Y.A."/>
        </authorList>
    </citation>
    <scope>NUCLEOTIDE SEQUENCE [LARGE SCALE GENOMIC DNA]</scope>
    <source>
        <strain evidence="1 2">PK2</strain>
    </source>
</reference>
<dbReference type="EMBL" id="MCRJ01000040">
    <property type="protein sequence ID" value="ODN70770.1"/>
    <property type="molecule type" value="Genomic_DNA"/>
</dbReference>
<dbReference type="Pfam" id="PF07309">
    <property type="entry name" value="FlaF"/>
    <property type="match status" value="1"/>
</dbReference>
<evidence type="ECO:0000313" key="1">
    <source>
        <dbReference type="EMBL" id="ODN70770.1"/>
    </source>
</evidence>
<keyword evidence="1" id="KW-0969">Cilium</keyword>